<evidence type="ECO:0000256" key="1">
    <source>
        <dbReference type="ARBA" id="ARBA00009881"/>
    </source>
</evidence>
<proteinExistence type="inferred from homology"/>
<dbReference type="Gene3D" id="3.20.20.70">
    <property type="entry name" value="Aldolase class I"/>
    <property type="match status" value="1"/>
</dbReference>
<dbReference type="FunFam" id="3.20.20.70:FF:000210">
    <property type="entry name" value="2-nitropropane dioxygenase"/>
    <property type="match status" value="1"/>
</dbReference>
<dbReference type="EMBL" id="JACBZX010000001">
    <property type="protein sequence ID" value="NYG38556.1"/>
    <property type="molecule type" value="Genomic_DNA"/>
</dbReference>
<keyword evidence="2" id="KW-0285">Flavoprotein</keyword>
<comment type="similarity">
    <text evidence="1">Belongs to the nitronate monooxygenase family. NMO class I subfamily.</text>
</comment>
<organism evidence="6 7">
    <name type="scientific">Janibacter alkaliphilus</name>
    <dbReference type="NCBI Taxonomy" id="1069963"/>
    <lineage>
        <taxon>Bacteria</taxon>
        <taxon>Bacillati</taxon>
        <taxon>Actinomycetota</taxon>
        <taxon>Actinomycetes</taxon>
        <taxon>Micrococcales</taxon>
        <taxon>Intrasporangiaceae</taxon>
        <taxon>Janibacter</taxon>
    </lineage>
</organism>
<keyword evidence="7" id="KW-1185">Reference proteome</keyword>
<evidence type="ECO:0000313" key="7">
    <source>
        <dbReference type="Proteomes" id="UP000592181"/>
    </source>
</evidence>
<evidence type="ECO:0000256" key="3">
    <source>
        <dbReference type="ARBA" id="ARBA00022643"/>
    </source>
</evidence>
<dbReference type="AlphaFoldDB" id="A0A852X6C4"/>
<dbReference type="PANTHER" id="PTHR42747">
    <property type="entry name" value="NITRONATE MONOOXYGENASE-RELATED"/>
    <property type="match status" value="1"/>
</dbReference>
<keyword evidence="3" id="KW-0288">FMN</keyword>
<evidence type="ECO:0000256" key="4">
    <source>
        <dbReference type="ARBA" id="ARBA00023002"/>
    </source>
</evidence>
<dbReference type="EC" id="1.13.12.16" evidence="6"/>
<dbReference type="PANTHER" id="PTHR42747:SF4">
    <property type="entry name" value="BLR1330 PROTEIN"/>
    <property type="match status" value="1"/>
</dbReference>
<evidence type="ECO:0000256" key="5">
    <source>
        <dbReference type="ARBA" id="ARBA00023033"/>
    </source>
</evidence>
<evidence type="ECO:0000256" key="2">
    <source>
        <dbReference type="ARBA" id="ARBA00022630"/>
    </source>
</evidence>
<dbReference type="InterPro" id="IPR013785">
    <property type="entry name" value="Aldolase_TIM"/>
</dbReference>
<keyword evidence="5 6" id="KW-0503">Monooxygenase</keyword>
<dbReference type="Pfam" id="PF03060">
    <property type="entry name" value="NMO"/>
    <property type="match status" value="1"/>
</dbReference>
<sequence>MTLPDQLRGRLRLPVIASPMFLASGPDLVIGTCRAGLLGTFPALNQRTTEGFEEWLTQIEEALAAPADGGREAAPFGVNLIVHRTNKRLEADLERIVAHQVPLVITSLGAVKEVVDAVHSYGGLVFHDVTNAGHAAKAAQAGVDGIILVSAGAGGHAGAINPFALIAEVRRVWDGPLVLAGALSTGRDVLAAQAAGADLAYMGTRFLATQEATVTTDYKEMITSHGATEIVYTPSISSIPANFLRGSIVSAGLDPERLAQPDRVDLEHVTNPHDGAASDSKAWRDIWSAGQGVAAIDEVLPVADLVEQLCTEYDEAATQLRATMDEGSAR</sequence>
<dbReference type="CDD" id="cd04730">
    <property type="entry name" value="NPD_like"/>
    <property type="match status" value="1"/>
</dbReference>
<dbReference type="InterPro" id="IPR004136">
    <property type="entry name" value="NMO"/>
</dbReference>
<dbReference type="RefSeq" id="WP_179463734.1">
    <property type="nucleotide sequence ID" value="NZ_JACBZX010000001.1"/>
</dbReference>
<dbReference type="SUPFAM" id="SSF51412">
    <property type="entry name" value="Inosine monophosphate dehydrogenase (IMPDH)"/>
    <property type="match status" value="1"/>
</dbReference>
<reference evidence="6 7" key="1">
    <citation type="submission" date="2020-07" db="EMBL/GenBank/DDBJ databases">
        <title>Sequencing the genomes of 1000 actinobacteria strains.</title>
        <authorList>
            <person name="Klenk H.-P."/>
        </authorList>
    </citation>
    <scope>NUCLEOTIDE SEQUENCE [LARGE SCALE GENOMIC DNA]</scope>
    <source>
        <strain evidence="6 7">DSM 24723</strain>
    </source>
</reference>
<evidence type="ECO:0000313" key="6">
    <source>
        <dbReference type="EMBL" id="NYG38556.1"/>
    </source>
</evidence>
<dbReference type="Proteomes" id="UP000592181">
    <property type="component" value="Unassembled WGS sequence"/>
</dbReference>
<keyword evidence="4 6" id="KW-0560">Oxidoreductase</keyword>
<protein>
    <submittedName>
        <fullName evidence="6">Nitronate monooxygenase</fullName>
        <ecNumber evidence="6">1.13.12.16</ecNumber>
    </submittedName>
</protein>
<dbReference type="GO" id="GO:0018580">
    <property type="term" value="F:nitronate monooxygenase activity"/>
    <property type="evidence" value="ECO:0007669"/>
    <property type="project" value="UniProtKB-EC"/>
</dbReference>
<gene>
    <name evidence="6" type="ORF">BJY28_003025</name>
</gene>
<comment type="caution">
    <text evidence="6">The sequence shown here is derived from an EMBL/GenBank/DDBJ whole genome shotgun (WGS) entry which is preliminary data.</text>
</comment>
<accession>A0A852X6C4</accession>
<name>A0A852X6C4_9MICO</name>